<gene>
    <name evidence="2" type="ORF">DdX_06441</name>
</gene>
<comment type="caution">
    <text evidence="2">The sequence shown here is derived from an EMBL/GenBank/DDBJ whole genome shotgun (WGS) entry which is preliminary data.</text>
</comment>
<keyword evidence="3" id="KW-1185">Reference proteome</keyword>
<dbReference type="Proteomes" id="UP001201812">
    <property type="component" value="Unassembled WGS sequence"/>
</dbReference>
<feature type="compositionally biased region" description="Pro residues" evidence="1">
    <location>
        <begin position="145"/>
        <end position="157"/>
    </location>
</feature>
<reference evidence="2" key="1">
    <citation type="submission" date="2022-01" db="EMBL/GenBank/DDBJ databases">
        <title>Genome Sequence Resource for Two Populations of Ditylenchus destructor, the Migratory Endoparasitic Phytonematode.</title>
        <authorList>
            <person name="Zhang H."/>
            <person name="Lin R."/>
            <person name="Xie B."/>
        </authorList>
    </citation>
    <scope>NUCLEOTIDE SEQUENCE</scope>
    <source>
        <strain evidence="2">BazhouSP</strain>
    </source>
</reference>
<protein>
    <submittedName>
        <fullName evidence="2">Uncharacterized protein</fullName>
    </submittedName>
</protein>
<evidence type="ECO:0000313" key="2">
    <source>
        <dbReference type="EMBL" id="KAI1718029.1"/>
    </source>
</evidence>
<sequence length="256" mass="27735">MIELEDIEVGQIVTGYCQPDLFFENVPLEGTEGACTANHQIAKDSNEDIQMESISLGTTIQSLSLADTGSSPLARRRQAVARRRGTDSEGVFRVESPLGILDDSKFEDEEISHDNVNNVSAPLLHDIIDKNKQQDKSTLSLQNSAPPPRLQPPPPGIPSNSMSNIADVENKEITTSELLSMDVSQNLPVEKGNSAGFWNPFTGNTASKATNSTSDWPAGCSAMTSESANMDWASLFLKEMDQTKMDDSAANNSLLM</sequence>
<evidence type="ECO:0000256" key="1">
    <source>
        <dbReference type="SAM" id="MobiDB-lite"/>
    </source>
</evidence>
<accession>A0AAD4NAA1</accession>
<dbReference type="EMBL" id="JAKKPZ010000008">
    <property type="protein sequence ID" value="KAI1718029.1"/>
    <property type="molecule type" value="Genomic_DNA"/>
</dbReference>
<organism evidence="2 3">
    <name type="scientific">Ditylenchus destructor</name>
    <dbReference type="NCBI Taxonomy" id="166010"/>
    <lineage>
        <taxon>Eukaryota</taxon>
        <taxon>Metazoa</taxon>
        <taxon>Ecdysozoa</taxon>
        <taxon>Nematoda</taxon>
        <taxon>Chromadorea</taxon>
        <taxon>Rhabditida</taxon>
        <taxon>Tylenchina</taxon>
        <taxon>Tylenchomorpha</taxon>
        <taxon>Sphaerularioidea</taxon>
        <taxon>Anguinidae</taxon>
        <taxon>Anguininae</taxon>
        <taxon>Ditylenchus</taxon>
    </lineage>
</organism>
<evidence type="ECO:0000313" key="3">
    <source>
        <dbReference type="Proteomes" id="UP001201812"/>
    </source>
</evidence>
<proteinExistence type="predicted"/>
<feature type="region of interest" description="Disordered" evidence="1">
    <location>
        <begin position="134"/>
        <end position="161"/>
    </location>
</feature>
<name>A0AAD4NAA1_9BILA</name>
<dbReference type="AlphaFoldDB" id="A0AAD4NAA1"/>